<dbReference type="EMBL" id="CP001616">
    <property type="protein sequence ID" value="ACQ92184.1"/>
    <property type="molecule type" value="Genomic_DNA"/>
</dbReference>
<evidence type="ECO:0000256" key="4">
    <source>
        <dbReference type="ARBA" id="ARBA00022475"/>
    </source>
</evidence>
<evidence type="ECO:0000313" key="15">
    <source>
        <dbReference type="EMBL" id="ACQ92184.1"/>
    </source>
</evidence>
<dbReference type="InterPro" id="IPR052168">
    <property type="entry name" value="Cytochrome_b561_oxidase"/>
</dbReference>
<keyword evidence="10" id="KW-0408">Iron</keyword>
<keyword evidence="11 13" id="KW-0472">Membrane</keyword>
<dbReference type="Pfam" id="PF01292">
    <property type="entry name" value="Ni_hydr_CYTB"/>
    <property type="match status" value="1"/>
</dbReference>
<dbReference type="Gene3D" id="1.20.950.20">
    <property type="entry name" value="Transmembrane di-heme cytochromes, Chain C"/>
    <property type="match status" value="1"/>
</dbReference>
<organism evidence="15 16">
    <name type="scientific">Tolumonas auensis (strain DSM 9187 / NBRC 110442 / TA 4)</name>
    <dbReference type="NCBI Taxonomy" id="595494"/>
    <lineage>
        <taxon>Bacteria</taxon>
        <taxon>Pseudomonadati</taxon>
        <taxon>Pseudomonadota</taxon>
        <taxon>Gammaproteobacteria</taxon>
        <taxon>Aeromonadales</taxon>
        <taxon>Aeromonadaceae</taxon>
        <taxon>Tolumonas</taxon>
    </lineage>
</organism>
<evidence type="ECO:0000259" key="14">
    <source>
        <dbReference type="Pfam" id="PF01292"/>
    </source>
</evidence>
<keyword evidence="8" id="KW-0249">Electron transport</keyword>
<proteinExistence type="inferred from homology"/>
<dbReference type="HOGENOM" id="CLU_095321_4_1_6"/>
<sequence length="180" mass="20398">MSSHYTKTAKSLHWLMAILFFGMLGLGFYMQGLPLSPEKLKLYSWHKWTGVTVFLLALIRLAWRVTHQPPALPQSMPRLMQVAAHAGHHMLYMLMFLIPLSGWLMSSAKGFQTVWFGILPIPDLLEKNKELGDLLLIVHVSLNYLFIAVLVGHIGAALKHHFIDKDDILTRMLPGSAKDK</sequence>
<evidence type="ECO:0000256" key="13">
    <source>
        <dbReference type="SAM" id="Phobius"/>
    </source>
</evidence>
<evidence type="ECO:0000256" key="1">
    <source>
        <dbReference type="ARBA" id="ARBA00001970"/>
    </source>
</evidence>
<reference evidence="16" key="1">
    <citation type="submission" date="2009-05" db="EMBL/GenBank/DDBJ databases">
        <title>Complete sequence of Tolumonas auensis DSM 9187.</title>
        <authorList>
            <consortium name="US DOE Joint Genome Institute"/>
            <person name="Lucas S."/>
            <person name="Copeland A."/>
            <person name="Lapidus A."/>
            <person name="Glavina del Rio T."/>
            <person name="Tice H."/>
            <person name="Bruce D."/>
            <person name="Goodwin L."/>
            <person name="Pitluck S."/>
            <person name="Chertkov O."/>
            <person name="Brettin T."/>
            <person name="Detter J.C."/>
            <person name="Han C."/>
            <person name="Larimer F."/>
            <person name="Land M."/>
            <person name="Hauser L."/>
            <person name="Kyrpides N."/>
            <person name="Mikhailova N."/>
            <person name="Spring S."/>
            <person name="Beller H."/>
        </authorList>
    </citation>
    <scope>NUCLEOTIDE SEQUENCE [LARGE SCALE GENOMIC DNA]</scope>
    <source>
        <strain evidence="16">DSM 9187 / TA4</strain>
    </source>
</reference>
<dbReference type="KEGG" id="tau:Tola_0555"/>
<feature type="transmembrane region" description="Helical" evidence="13">
    <location>
        <begin position="83"/>
        <end position="105"/>
    </location>
</feature>
<name>C4LA55_TOLAT</name>
<dbReference type="OrthoDB" id="8589936at2"/>
<keyword evidence="6 13" id="KW-0812">Transmembrane</keyword>
<dbReference type="AlphaFoldDB" id="C4LA55"/>
<evidence type="ECO:0000256" key="11">
    <source>
        <dbReference type="ARBA" id="ARBA00023136"/>
    </source>
</evidence>
<dbReference type="InterPro" id="IPR011577">
    <property type="entry name" value="Cyt_b561_bac/Ni-Hgenase"/>
</dbReference>
<feature type="transmembrane region" description="Helical" evidence="13">
    <location>
        <begin position="12"/>
        <end position="33"/>
    </location>
</feature>
<evidence type="ECO:0000256" key="9">
    <source>
        <dbReference type="ARBA" id="ARBA00022989"/>
    </source>
</evidence>
<comment type="subcellular location">
    <subcellularLocation>
        <location evidence="2">Cell membrane</location>
        <topology evidence="2">Multi-pass membrane protein</topology>
    </subcellularLocation>
</comment>
<comment type="similarity">
    <text evidence="12">Belongs to the cytochrome b561 family.</text>
</comment>
<feature type="transmembrane region" description="Helical" evidence="13">
    <location>
        <begin position="45"/>
        <end position="63"/>
    </location>
</feature>
<dbReference type="GO" id="GO:0020037">
    <property type="term" value="F:heme binding"/>
    <property type="evidence" value="ECO:0007669"/>
    <property type="project" value="TreeGrafter"/>
</dbReference>
<evidence type="ECO:0000256" key="2">
    <source>
        <dbReference type="ARBA" id="ARBA00004651"/>
    </source>
</evidence>
<evidence type="ECO:0000313" key="16">
    <source>
        <dbReference type="Proteomes" id="UP000009073"/>
    </source>
</evidence>
<dbReference type="GO" id="GO:0005886">
    <property type="term" value="C:plasma membrane"/>
    <property type="evidence" value="ECO:0007669"/>
    <property type="project" value="UniProtKB-SubCell"/>
</dbReference>
<keyword evidence="16" id="KW-1185">Reference proteome</keyword>
<keyword evidence="5" id="KW-0349">Heme</keyword>
<reference evidence="15 16" key="2">
    <citation type="journal article" date="2011" name="Stand. Genomic Sci.">
        <title>Complete genome sequence of Tolumonas auensis type strain (TA 4).</title>
        <authorList>
            <person name="Chertkov O."/>
            <person name="Copeland A."/>
            <person name="Lucas S."/>
            <person name="Lapidus A."/>
            <person name="Berry K.W."/>
            <person name="Detter J.C."/>
            <person name="Del Rio T.G."/>
            <person name="Hammon N."/>
            <person name="Dalin E."/>
            <person name="Tice H."/>
            <person name="Pitluck S."/>
            <person name="Richardson P."/>
            <person name="Bruce D."/>
            <person name="Goodwin L."/>
            <person name="Han C."/>
            <person name="Tapia R."/>
            <person name="Saunders E."/>
            <person name="Schmutz J."/>
            <person name="Brettin T."/>
            <person name="Larimer F."/>
            <person name="Land M."/>
            <person name="Hauser L."/>
            <person name="Spring S."/>
            <person name="Rohde M."/>
            <person name="Kyrpides N.C."/>
            <person name="Ivanova N."/>
            <person name="Goker M."/>
            <person name="Beller H.R."/>
            <person name="Klenk H.P."/>
            <person name="Woyke T."/>
        </authorList>
    </citation>
    <scope>NUCLEOTIDE SEQUENCE [LARGE SCALE GENOMIC DNA]</scope>
    <source>
        <strain evidence="16">DSM 9187 / TA4</strain>
    </source>
</reference>
<dbReference type="STRING" id="595494.Tola_0555"/>
<dbReference type="Proteomes" id="UP000009073">
    <property type="component" value="Chromosome"/>
</dbReference>
<feature type="transmembrane region" description="Helical" evidence="13">
    <location>
        <begin position="134"/>
        <end position="158"/>
    </location>
</feature>
<dbReference type="GO" id="GO:0046872">
    <property type="term" value="F:metal ion binding"/>
    <property type="evidence" value="ECO:0007669"/>
    <property type="project" value="UniProtKB-KW"/>
</dbReference>
<dbReference type="PANTHER" id="PTHR30529">
    <property type="entry name" value="CYTOCHROME B561"/>
    <property type="match status" value="1"/>
</dbReference>
<keyword evidence="9 13" id="KW-1133">Transmembrane helix</keyword>
<evidence type="ECO:0000256" key="5">
    <source>
        <dbReference type="ARBA" id="ARBA00022617"/>
    </source>
</evidence>
<evidence type="ECO:0000256" key="3">
    <source>
        <dbReference type="ARBA" id="ARBA00022448"/>
    </source>
</evidence>
<evidence type="ECO:0000256" key="6">
    <source>
        <dbReference type="ARBA" id="ARBA00022692"/>
    </source>
</evidence>
<keyword evidence="7" id="KW-0479">Metal-binding</keyword>
<evidence type="ECO:0000256" key="8">
    <source>
        <dbReference type="ARBA" id="ARBA00022982"/>
    </source>
</evidence>
<gene>
    <name evidence="15" type="ordered locus">Tola_0555</name>
</gene>
<dbReference type="eggNOG" id="COG3038">
    <property type="taxonomic scope" value="Bacteria"/>
</dbReference>
<dbReference type="SUPFAM" id="SSF81342">
    <property type="entry name" value="Transmembrane di-heme cytochromes"/>
    <property type="match status" value="1"/>
</dbReference>
<evidence type="ECO:0000256" key="7">
    <source>
        <dbReference type="ARBA" id="ARBA00022723"/>
    </source>
</evidence>
<dbReference type="RefSeq" id="WP_012728783.1">
    <property type="nucleotide sequence ID" value="NC_012691.1"/>
</dbReference>
<dbReference type="GO" id="GO:0009055">
    <property type="term" value="F:electron transfer activity"/>
    <property type="evidence" value="ECO:0007669"/>
    <property type="project" value="InterPro"/>
</dbReference>
<dbReference type="GO" id="GO:0022904">
    <property type="term" value="P:respiratory electron transport chain"/>
    <property type="evidence" value="ECO:0007669"/>
    <property type="project" value="InterPro"/>
</dbReference>
<keyword evidence="4" id="KW-1003">Cell membrane</keyword>
<feature type="domain" description="Cytochrome b561 bacterial/Ni-hydrogenase" evidence="14">
    <location>
        <begin position="4"/>
        <end position="175"/>
    </location>
</feature>
<evidence type="ECO:0000256" key="12">
    <source>
        <dbReference type="ARBA" id="ARBA00037975"/>
    </source>
</evidence>
<protein>
    <submittedName>
        <fullName evidence="15">Cytochrome B561</fullName>
    </submittedName>
</protein>
<dbReference type="InterPro" id="IPR016174">
    <property type="entry name" value="Di-haem_cyt_TM"/>
</dbReference>
<accession>C4LA55</accession>
<evidence type="ECO:0000256" key="10">
    <source>
        <dbReference type="ARBA" id="ARBA00023004"/>
    </source>
</evidence>
<dbReference type="PANTHER" id="PTHR30529:SF1">
    <property type="entry name" value="CYTOCHROME B561 HOMOLOG 2"/>
    <property type="match status" value="1"/>
</dbReference>
<comment type="cofactor">
    <cofactor evidence="1">
        <name>heme b</name>
        <dbReference type="ChEBI" id="CHEBI:60344"/>
    </cofactor>
</comment>
<keyword evidence="3" id="KW-0813">Transport</keyword>